<evidence type="ECO:0000256" key="6">
    <source>
        <dbReference type="ARBA" id="ARBA00023157"/>
    </source>
</evidence>
<evidence type="ECO:0000256" key="11">
    <source>
        <dbReference type="SAM" id="SignalP"/>
    </source>
</evidence>
<dbReference type="FunFam" id="2.60.40.420:FF:000010">
    <property type="entry name" value="Early nodulin-like protein 1"/>
    <property type="match status" value="1"/>
</dbReference>
<evidence type="ECO:0000313" key="14">
    <source>
        <dbReference type="Proteomes" id="UP000187609"/>
    </source>
</evidence>
<evidence type="ECO:0000256" key="10">
    <source>
        <dbReference type="SAM" id="Phobius"/>
    </source>
</evidence>
<dbReference type="Gramene" id="OIT21815">
    <property type="protein sequence ID" value="OIT21815"/>
    <property type="gene ID" value="A4A49_34806"/>
</dbReference>
<dbReference type="Pfam" id="PF02298">
    <property type="entry name" value="Cu_bind_like"/>
    <property type="match status" value="1"/>
</dbReference>
<dbReference type="Gene3D" id="2.60.40.420">
    <property type="entry name" value="Cupredoxins - blue copper proteins"/>
    <property type="match status" value="1"/>
</dbReference>
<feature type="signal peptide" evidence="11">
    <location>
        <begin position="1"/>
        <end position="26"/>
    </location>
</feature>
<keyword evidence="4 11" id="KW-0732">Signal</keyword>
<dbReference type="PANTHER" id="PTHR33021">
    <property type="entry name" value="BLUE COPPER PROTEIN"/>
    <property type="match status" value="1"/>
</dbReference>
<evidence type="ECO:0000256" key="2">
    <source>
        <dbReference type="ARBA" id="ARBA00022475"/>
    </source>
</evidence>
<dbReference type="PROSITE" id="PS51485">
    <property type="entry name" value="PHYTOCYANIN"/>
    <property type="match status" value="1"/>
</dbReference>
<organism evidence="13 14">
    <name type="scientific">Nicotiana attenuata</name>
    <name type="common">Coyote tobacco</name>
    <dbReference type="NCBI Taxonomy" id="49451"/>
    <lineage>
        <taxon>Eukaryota</taxon>
        <taxon>Viridiplantae</taxon>
        <taxon>Streptophyta</taxon>
        <taxon>Embryophyta</taxon>
        <taxon>Tracheophyta</taxon>
        <taxon>Spermatophyta</taxon>
        <taxon>Magnoliopsida</taxon>
        <taxon>eudicotyledons</taxon>
        <taxon>Gunneridae</taxon>
        <taxon>Pentapetalae</taxon>
        <taxon>asterids</taxon>
        <taxon>lamiids</taxon>
        <taxon>Solanales</taxon>
        <taxon>Solanaceae</taxon>
        <taxon>Nicotianoideae</taxon>
        <taxon>Nicotianeae</taxon>
        <taxon>Nicotiana</taxon>
    </lineage>
</organism>
<keyword evidence="5 10" id="KW-0472">Membrane</keyword>
<protein>
    <submittedName>
        <fullName evidence="13">Early nodulin-like protein 1</fullName>
    </submittedName>
</protein>
<dbReference type="InterPro" id="IPR003245">
    <property type="entry name" value="Phytocyanin_dom"/>
</dbReference>
<dbReference type="AlphaFoldDB" id="A0A1J6KIZ1"/>
<evidence type="ECO:0000259" key="12">
    <source>
        <dbReference type="PROSITE" id="PS51485"/>
    </source>
</evidence>
<feature type="chain" id="PRO_5009639850" evidence="11">
    <location>
        <begin position="27"/>
        <end position="179"/>
    </location>
</feature>
<dbReference type="InterPro" id="IPR041846">
    <property type="entry name" value="ENL_dom"/>
</dbReference>
<evidence type="ECO:0000256" key="3">
    <source>
        <dbReference type="ARBA" id="ARBA00022622"/>
    </source>
</evidence>
<keyword evidence="7" id="KW-0325">Glycoprotein</keyword>
<feature type="domain" description="Phytocyanin" evidence="12">
    <location>
        <begin position="30"/>
        <end position="132"/>
    </location>
</feature>
<evidence type="ECO:0000256" key="8">
    <source>
        <dbReference type="ARBA" id="ARBA00023288"/>
    </source>
</evidence>
<evidence type="ECO:0000256" key="5">
    <source>
        <dbReference type="ARBA" id="ARBA00023136"/>
    </source>
</evidence>
<keyword evidence="2" id="KW-1003">Cell membrane</keyword>
<evidence type="ECO:0000313" key="13">
    <source>
        <dbReference type="EMBL" id="OIT21815.1"/>
    </source>
</evidence>
<dbReference type="OMA" id="APCALFM"/>
<dbReference type="OrthoDB" id="1933543at2759"/>
<keyword evidence="10" id="KW-0812">Transmembrane</keyword>
<evidence type="ECO:0000256" key="7">
    <source>
        <dbReference type="ARBA" id="ARBA00023180"/>
    </source>
</evidence>
<dbReference type="STRING" id="49451.A0A1J6KIZ1"/>
<dbReference type="SMR" id="A0A1J6KIZ1"/>
<comment type="similarity">
    <text evidence="9">Belongs to the early nodulin-like (ENODL) family.</text>
</comment>
<dbReference type="KEGG" id="nau:109218407"/>
<keyword evidence="14" id="KW-1185">Reference proteome</keyword>
<sequence length="179" mass="19483">MASIKSTTTCFVTALFISLTISSVVAASGEEFKVGDAVGWRQPSVNETDLYQHWALKKKFHVGDSLRFEYKNDSVVVVDKWEFYHCNRTHPTSGAKDGSTTVNLNRAGPFYFVSGDPEHCKNGQRLAIEVLPLYPISQSPPQPISLAPAPSPLSSSALISSVPLTFISVPLLVAVIVFV</sequence>
<name>A0A1J6KIZ1_NICAT</name>
<keyword evidence="6" id="KW-1015">Disulfide bond</keyword>
<dbReference type="PANTHER" id="PTHR33021:SF234">
    <property type="entry name" value="EARLY NODULIN-LIKE PROTEIN 7"/>
    <property type="match status" value="1"/>
</dbReference>
<comment type="subcellular location">
    <subcellularLocation>
        <location evidence="1">Cell membrane</location>
        <topology evidence="1">Lipid-anchor</topology>
        <topology evidence="1">GPI-anchor</topology>
    </subcellularLocation>
</comment>
<dbReference type="InterPro" id="IPR039391">
    <property type="entry name" value="Phytocyanin-like"/>
</dbReference>
<keyword evidence="8" id="KW-0449">Lipoprotein</keyword>
<evidence type="ECO:0000256" key="9">
    <source>
        <dbReference type="ARBA" id="ARBA00035011"/>
    </source>
</evidence>
<dbReference type="GO" id="GO:0005886">
    <property type="term" value="C:plasma membrane"/>
    <property type="evidence" value="ECO:0007669"/>
    <property type="project" value="UniProtKB-SubCell"/>
</dbReference>
<dbReference type="InterPro" id="IPR008972">
    <property type="entry name" value="Cupredoxin"/>
</dbReference>
<comment type="caution">
    <text evidence="13">The sequence shown here is derived from an EMBL/GenBank/DDBJ whole genome shotgun (WGS) entry which is preliminary data.</text>
</comment>
<dbReference type="CDD" id="cd11019">
    <property type="entry name" value="OsENODL1_like"/>
    <property type="match status" value="1"/>
</dbReference>
<keyword evidence="10" id="KW-1133">Transmembrane helix</keyword>
<dbReference type="EMBL" id="MJEQ01004088">
    <property type="protein sequence ID" value="OIT21815.1"/>
    <property type="molecule type" value="Genomic_DNA"/>
</dbReference>
<dbReference type="SUPFAM" id="SSF49503">
    <property type="entry name" value="Cupredoxins"/>
    <property type="match status" value="1"/>
</dbReference>
<gene>
    <name evidence="13" type="ORF">A4A49_34806</name>
</gene>
<dbReference type="Proteomes" id="UP000187609">
    <property type="component" value="Unassembled WGS sequence"/>
</dbReference>
<evidence type="ECO:0000256" key="4">
    <source>
        <dbReference type="ARBA" id="ARBA00022729"/>
    </source>
</evidence>
<dbReference type="GO" id="GO:0009055">
    <property type="term" value="F:electron transfer activity"/>
    <property type="evidence" value="ECO:0007669"/>
    <property type="project" value="InterPro"/>
</dbReference>
<dbReference type="GO" id="GO:0098552">
    <property type="term" value="C:side of membrane"/>
    <property type="evidence" value="ECO:0007669"/>
    <property type="project" value="UniProtKB-KW"/>
</dbReference>
<keyword evidence="3" id="KW-0336">GPI-anchor</keyword>
<proteinExistence type="inferred from homology"/>
<reference evidence="13" key="1">
    <citation type="submission" date="2016-11" db="EMBL/GenBank/DDBJ databases">
        <title>The genome of Nicotiana attenuata.</title>
        <authorList>
            <person name="Xu S."/>
            <person name="Brockmoeller T."/>
            <person name="Gaquerel E."/>
            <person name="Navarro A."/>
            <person name="Kuhl H."/>
            <person name="Gase K."/>
            <person name="Ling Z."/>
            <person name="Zhou W."/>
            <person name="Kreitzer C."/>
            <person name="Stanke M."/>
            <person name="Tang H."/>
            <person name="Lyons E."/>
            <person name="Pandey P."/>
            <person name="Pandey S.P."/>
            <person name="Timmermann B."/>
            <person name="Baldwin I.T."/>
        </authorList>
    </citation>
    <scope>NUCLEOTIDE SEQUENCE [LARGE SCALE GENOMIC DNA]</scope>
    <source>
        <strain evidence="13">UT</strain>
    </source>
</reference>
<feature type="transmembrane region" description="Helical" evidence="10">
    <location>
        <begin position="157"/>
        <end position="178"/>
    </location>
</feature>
<accession>A0A1J6KIZ1</accession>
<evidence type="ECO:0000256" key="1">
    <source>
        <dbReference type="ARBA" id="ARBA00004609"/>
    </source>
</evidence>